<dbReference type="GO" id="GO:0000920">
    <property type="term" value="P:septum digestion after cytokinesis"/>
    <property type="evidence" value="ECO:0007669"/>
    <property type="project" value="EnsemblFungi"/>
</dbReference>
<gene>
    <name evidence="4" type="ORF">AO440_000708</name>
</gene>
<evidence type="ECO:0000313" key="5">
    <source>
        <dbReference type="Proteomes" id="UP000054886"/>
    </source>
</evidence>
<protein>
    <submittedName>
        <fullName evidence="4">Leucine-rich repeat-containing protein SOG2</fullName>
    </submittedName>
</protein>
<accession>A0A0W0CNW6</accession>
<dbReference type="Pfam" id="PF10428">
    <property type="entry name" value="SOG2"/>
    <property type="match status" value="1"/>
</dbReference>
<dbReference type="VEuPathDB" id="FungiDB:B1J91_D02288g"/>
<keyword evidence="2" id="KW-0677">Repeat</keyword>
<dbReference type="InterPro" id="IPR019487">
    <property type="entry name" value="RAM_signalling_pathway_SOG2"/>
</dbReference>
<evidence type="ECO:0000256" key="1">
    <source>
        <dbReference type="ARBA" id="ARBA00022614"/>
    </source>
</evidence>
<dbReference type="Gene3D" id="3.80.10.10">
    <property type="entry name" value="Ribonuclease Inhibitor"/>
    <property type="match status" value="1"/>
</dbReference>
<feature type="compositionally biased region" description="Basic and acidic residues" evidence="3">
    <location>
        <begin position="499"/>
        <end position="521"/>
    </location>
</feature>
<dbReference type="Pfam" id="PF12799">
    <property type="entry name" value="LRR_4"/>
    <property type="match status" value="1"/>
</dbReference>
<evidence type="ECO:0000256" key="2">
    <source>
        <dbReference type="ARBA" id="ARBA00022737"/>
    </source>
</evidence>
<reference evidence="4 5" key="1">
    <citation type="submission" date="2015-10" db="EMBL/GenBank/DDBJ databases">
        <title>Draft genomes sequences of Candida glabrata isolates 1A, 1B, 2A, 2B, 3A and 3B.</title>
        <authorList>
            <person name="Haavelsrud O.E."/>
            <person name="Gaustad P."/>
        </authorList>
    </citation>
    <scope>NUCLEOTIDE SEQUENCE [LARGE SCALE GENOMIC DNA]</scope>
    <source>
        <strain evidence="4">910700640</strain>
    </source>
</reference>
<feature type="compositionally biased region" description="Basic and acidic residues" evidence="3">
    <location>
        <begin position="467"/>
        <end position="478"/>
    </location>
</feature>
<dbReference type="GO" id="GO:0005933">
    <property type="term" value="C:cellular bud"/>
    <property type="evidence" value="ECO:0007669"/>
    <property type="project" value="EnsemblFungi"/>
</dbReference>
<dbReference type="SMART" id="SM00365">
    <property type="entry name" value="LRR_SD22"/>
    <property type="match status" value="5"/>
</dbReference>
<feature type="region of interest" description="Disordered" evidence="3">
    <location>
        <begin position="491"/>
        <end position="548"/>
    </location>
</feature>
<dbReference type="InterPro" id="IPR032675">
    <property type="entry name" value="LRR_dom_sf"/>
</dbReference>
<evidence type="ECO:0000313" key="4">
    <source>
        <dbReference type="EMBL" id="KTB01296.1"/>
    </source>
</evidence>
<dbReference type="InterPro" id="IPR025875">
    <property type="entry name" value="Leu-rich_rpt_4"/>
</dbReference>
<dbReference type="InterPro" id="IPR001611">
    <property type="entry name" value="Leu-rich_rpt"/>
</dbReference>
<feature type="region of interest" description="Disordered" evidence="3">
    <location>
        <begin position="815"/>
        <end position="846"/>
    </location>
</feature>
<feature type="compositionally biased region" description="Polar residues" evidence="3">
    <location>
        <begin position="530"/>
        <end position="548"/>
    </location>
</feature>
<feature type="region of interest" description="Disordered" evidence="3">
    <location>
        <begin position="467"/>
        <end position="486"/>
    </location>
</feature>
<organism evidence="4 5">
    <name type="scientific">Candida glabrata</name>
    <name type="common">Yeast</name>
    <name type="synonym">Torulopsis glabrata</name>
    <dbReference type="NCBI Taxonomy" id="5478"/>
    <lineage>
        <taxon>Eukaryota</taxon>
        <taxon>Fungi</taxon>
        <taxon>Dikarya</taxon>
        <taxon>Ascomycota</taxon>
        <taxon>Saccharomycotina</taxon>
        <taxon>Saccharomycetes</taxon>
        <taxon>Saccharomycetales</taxon>
        <taxon>Saccharomycetaceae</taxon>
        <taxon>Nakaseomyces</taxon>
    </lineage>
</organism>
<dbReference type="VEuPathDB" id="FungiDB:GVI51_D02233"/>
<sequence>MPLANEKYNDDSSKGSQAMNELSIDEMREVIDHELTQQESKNSSTVKLIGLNLKTIPPEDIKLLANAERLSLRKNNITYLPENFSELKNLRYLDLHSNGLREIPVELLNCQKLEILDISSNKISQLPEEFPSVFSTRLKVISLKNNRLTSIWKLSPILQLNHIKVLEIEGNPIPKEELDQVLSYVPNQQNLPKDEYWAIAIPRFLNNHPKMKVQSLESKLSRAAKRMGFVNTIPVTDEQLNDSSISSAAISEHINNVTIAKENFADTNMNTPNVLSSNDLYNHTKYNDYFKRLSILPEEVNQEQHKVSHTDLVVACRKLLFSFTECQQAIRKITSLCKEKSIAVNVVSLLYSVRSHIDNLVEILEQSDNQEISNDQPLITLCMTIISIFKQIIALLQKNFKAFFEEDDLCFIRMFFMSLVCSYTEMYNAWSFITPQETLLLHRKSASNNSNKIQPESDGHPAIIRSKSEANSRTDHVGLSRKPTLTNVSKPDIAGVRLSNEEKTRYHDAVSDQESSVEHNESGIPKVARSRSNTIQGRGTGSLLNVNGSKSNIITSPNGVSQLRTQGQLPTHAVATTNSTQEQGSSDKHKMNISNLAKTADNRGGNFKNPPDEKQINNELQNGNVSLTAPKLKQVQQPPLTEKGGISTPTGTDVDIDQQLHETLGTVVKMVTMVYNQLTSEISKVALASSTGHQVLTDTLATKIKDLTDTCRQLLQLSQVLGERLRLLTGDGITAEKYSTTSEKLKTWESINAFLKAIISILANAKTLMADLPSLNEVRPQLASLAKITKDVTVILDLSSYKAVSVAAANQEALQHNNNNSETKAGDSKSPVNESAISGDHSHTDIANVPLFTPQAASAYMRDPFDQQ</sequence>
<comment type="caution">
    <text evidence="4">The sequence shown here is derived from an EMBL/GenBank/DDBJ whole genome shotgun (WGS) entry which is preliminary data.</text>
</comment>
<dbReference type="GO" id="GO:0043332">
    <property type="term" value="C:mating projection tip"/>
    <property type="evidence" value="ECO:0007669"/>
    <property type="project" value="EnsemblFungi"/>
</dbReference>
<keyword evidence="1" id="KW-0433">Leucine-rich repeat</keyword>
<dbReference type="GO" id="GO:0005737">
    <property type="term" value="C:cytoplasm"/>
    <property type="evidence" value="ECO:0007669"/>
    <property type="project" value="TreeGrafter"/>
</dbReference>
<dbReference type="SMART" id="SM00369">
    <property type="entry name" value="LRR_TYP"/>
    <property type="match status" value="3"/>
</dbReference>
<dbReference type="PROSITE" id="PS51450">
    <property type="entry name" value="LRR"/>
    <property type="match status" value="2"/>
</dbReference>
<dbReference type="AlphaFoldDB" id="A0A0W0CNW6"/>
<dbReference type="EMBL" id="LLZZ01000131">
    <property type="protein sequence ID" value="KTB01296.1"/>
    <property type="molecule type" value="Genomic_DNA"/>
</dbReference>
<dbReference type="SUPFAM" id="SSF52075">
    <property type="entry name" value="Outer arm dynein light chain 1"/>
    <property type="match status" value="1"/>
</dbReference>
<dbReference type="InterPro" id="IPR050216">
    <property type="entry name" value="LRR_domain-containing"/>
</dbReference>
<dbReference type="VEuPathDB" id="FungiDB:CAGL0D02288g"/>
<dbReference type="PANTHER" id="PTHR48051">
    <property type="match status" value="1"/>
</dbReference>
<dbReference type="GO" id="GO:0000131">
    <property type="term" value="C:incipient cellular bud site"/>
    <property type="evidence" value="ECO:0007669"/>
    <property type="project" value="EnsemblFungi"/>
</dbReference>
<name>A0A0W0CNW6_CANGB</name>
<evidence type="ECO:0000256" key="3">
    <source>
        <dbReference type="SAM" id="MobiDB-lite"/>
    </source>
</evidence>
<dbReference type="VEuPathDB" id="FungiDB:GWK60_D02453"/>
<dbReference type="GO" id="GO:0007118">
    <property type="term" value="P:budding cell apical bud growth"/>
    <property type="evidence" value="ECO:0007669"/>
    <property type="project" value="EnsemblFungi"/>
</dbReference>
<proteinExistence type="predicted"/>
<dbReference type="InterPro" id="IPR003591">
    <property type="entry name" value="Leu-rich_rpt_typical-subtyp"/>
</dbReference>
<dbReference type="PANTHER" id="PTHR48051:SF36">
    <property type="entry name" value="CASPASE FAMILY P20 DOMAIN-CONTAINING PROTEIN"/>
    <property type="match status" value="1"/>
</dbReference>
<dbReference type="Proteomes" id="UP000054886">
    <property type="component" value="Unassembled WGS sequence"/>
</dbReference>
<dbReference type="GO" id="GO:0007165">
    <property type="term" value="P:signal transduction"/>
    <property type="evidence" value="ECO:0007669"/>
    <property type="project" value="EnsemblFungi"/>
</dbReference>